<feature type="transmembrane region" description="Helical" evidence="1">
    <location>
        <begin position="135"/>
        <end position="153"/>
    </location>
</feature>
<keyword evidence="1" id="KW-0472">Membrane</keyword>
<gene>
    <name evidence="2" type="ORF">Q0590_06395</name>
</gene>
<evidence type="ECO:0008006" key="4">
    <source>
        <dbReference type="Google" id="ProtNLM"/>
    </source>
</evidence>
<feature type="transmembrane region" description="Helical" evidence="1">
    <location>
        <begin position="195"/>
        <end position="219"/>
    </location>
</feature>
<keyword evidence="1" id="KW-0812">Transmembrane</keyword>
<feature type="transmembrane region" description="Helical" evidence="1">
    <location>
        <begin position="256"/>
        <end position="276"/>
    </location>
</feature>
<evidence type="ECO:0000313" key="2">
    <source>
        <dbReference type="EMBL" id="MDO1445872.1"/>
    </source>
</evidence>
<dbReference type="Proteomes" id="UP001168528">
    <property type="component" value="Unassembled WGS sequence"/>
</dbReference>
<keyword evidence="1" id="KW-1133">Transmembrane helix</keyword>
<dbReference type="RefSeq" id="WP_302036670.1">
    <property type="nucleotide sequence ID" value="NZ_JAUKPO010000002.1"/>
</dbReference>
<feature type="transmembrane region" description="Helical" evidence="1">
    <location>
        <begin position="225"/>
        <end position="244"/>
    </location>
</feature>
<accession>A0ABT8R532</accession>
<dbReference type="EMBL" id="JAUKPO010000002">
    <property type="protein sequence ID" value="MDO1445872.1"/>
    <property type="molecule type" value="Genomic_DNA"/>
</dbReference>
<proteinExistence type="predicted"/>
<sequence length="278" mass="31666">MKDKAIIYDNNCPMCALYTEGFVKWGLLEASNRIAFSQLEQQEFIKQVDWHRAKHEIPLVDIQGGQTLYGLQALTHVLSQKIPWLPTILQYKLCYTLCKGLYNLVSYNRRIIIPSTKTGSAGFDSTPDFHLTYRIAFILLAIFSSIGITYAFGQSLNTLLASTTGGLTMLLIAGTGWVVQLCLAGIFLHEKRMEYISHLAVIMLLGVLLLVPAICLSWVTKNIYLPIACLSVLLSSSLMCRQHYLRIRTLSLSQRWTALWFMVLQTTAFFWIYQLYFN</sequence>
<organism evidence="2 3">
    <name type="scientific">Rhodocytophaga aerolata</name>
    <dbReference type="NCBI Taxonomy" id="455078"/>
    <lineage>
        <taxon>Bacteria</taxon>
        <taxon>Pseudomonadati</taxon>
        <taxon>Bacteroidota</taxon>
        <taxon>Cytophagia</taxon>
        <taxon>Cytophagales</taxon>
        <taxon>Rhodocytophagaceae</taxon>
        <taxon>Rhodocytophaga</taxon>
    </lineage>
</organism>
<evidence type="ECO:0000256" key="1">
    <source>
        <dbReference type="SAM" id="Phobius"/>
    </source>
</evidence>
<evidence type="ECO:0000313" key="3">
    <source>
        <dbReference type="Proteomes" id="UP001168528"/>
    </source>
</evidence>
<keyword evidence="3" id="KW-1185">Reference proteome</keyword>
<protein>
    <recommendedName>
        <fullName evidence="4">DUF393 domain-containing protein</fullName>
    </recommendedName>
</protein>
<reference evidence="2" key="1">
    <citation type="submission" date="2023-07" db="EMBL/GenBank/DDBJ databases">
        <title>The genome sequence of Rhodocytophaga aerolata KACC 12507.</title>
        <authorList>
            <person name="Zhang X."/>
        </authorList>
    </citation>
    <scope>NUCLEOTIDE SEQUENCE</scope>
    <source>
        <strain evidence="2">KACC 12507</strain>
    </source>
</reference>
<feature type="transmembrane region" description="Helical" evidence="1">
    <location>
        <begin position="165"/>
        <end position="188"/>
    </location>
</feature>
<name>A0ABT8R532_9BACT</name>
<comment type="caution">
    <text evidence="2">The sequence shown here is derived from an EMBL/GenBank/DDBJ whole genome shotgun (WGS) entry which is preliminary data.</text>
</comment>